<evidence type="ECO:0000313" key="3">
    <source>
        <dbReference type="Proteomes" id="UP001501459"/>
    </source>
</evidence>
<keyword evidence="1" id="KW-0472">Membrane</keyword>
<evidence type="ECO:0000313" key="2">
    <source>
        <dbReference type="EMBL" id="GAA0441856.1"/>
    </source>
</evidence>
<gene>
    <name evidence="2" type="ORF">GCM10008983_18680</name>
</gene>
<organism evidence="2 3">
    <name type="scientific">Lentibacillus halophilus</name>
    <dbReference type="NCBI Taxonomy" id="295065"/>
    <lineage>
        <taxon>Bacteria</taxon>
        <taxon>Bacillati</taxon>
        <taxon>Bacillota</taxon>
        <taxon>Bacilli</taxon>
        <taxon>Bacillales</taxon>
        <taxon>Bacillaceae</taxon>
        <taxon>Lentibacillus</taxon>
    </lineage>
</organism>
<name>A0ABN0ZAV5_9BACI</name>
<keyword evidence="3" id="KW-1185">Reference proteome</keyword>
<feature type="transmembrane region" description="Helical" evidence="1">
    <location>
        <begin position="6"/>
        <end position="23"/>
    </location>
</feature>
<proteinExistence type="predicted"/>
<sequence>MHLRAWIVIVTPFVLWGILYPIQFLRKSNIWRWLCFAFMIVILYLWETGYGALLLRTLGV</sequence>
<dbReference type="EMBL" id="BAAADM010000051">
    <property type="protein sequence ID" value="GAA0441856.1"/>
    <property type="molecule type" value="Genomic_DNA"/>
</dbReference>
<dbReference type="Proteomes" id="UP001501459">
    <property type="component" value="Unassembled WGS sequence"/>
</dbReference>
<reference evidence="2 3" key="1">
    <citation type="journal article" date="2019" name="Int. J. Syst. Evol. Microbiol.">
        <title>The Global Catalogue of Microorganisms (GCM) 10K type strain sequencing project: providing services to taxonomists for standard genome sequencing and annotation.</title>
        <authorList>
            <consortium name="The Broad Institute Genomics Platform"/>
            <consortium name="The Broad Institute Genome Sequencing Center for Infectious Disease"/>
            <person name="Wu L."/>
            <person name="Ma J."/>
        </authorList>
    </citation>
    <scope>NUCLEOTIDE SEQUENCE [LARGE SCALE GENOMIC DNA]</scope>
    <source>
        <strain evidence="2 3">JCM 12149</strain>
    </source>
</reference>
<feature type="transmembrane region" description="Helical" evidence="1">
    <location>
        <begin position="30"/>
        <end position="46"/>
    </location>
</feature>
<comment type="caution">
    <text evidence="2">The sequence shown here is derived from an EMBL/GenBank/DDBJ whole genome shotgun (WGS) entry which is preliminary data.</text>
</comment>
<keyword evidence="1" id="KW-0812">Transmembrane</keyword>
<accession>A0ABN0ZAV5</accession>
<keyword evidence="1" id="KW-1133">Transmembrane helix</keyword>
<evidence type="ECO:0000256" key="1">
    <source>
        <dbReference type="SAM" id="Phobius"/>
    </source>
</evidence>
<protein>
    <submittedName>
        <fullName evidence="2">Uncharacterized protein</fullName>
    </submittedName>
</protein>